<evidence type="ECO:0000313" key="2">
    <source>
        <dbReference type="Proteomes" id="UP000490982"/>
    </source>
</evidence>
<dbReference type="Gene3D" id="1.10.760.10">
    <property type="entry name" value="Cytochrome c-like domain"/>
    <property type="match status" value="1"/>
</dbReference>
<feature type="non-terminal residue" evidence="1">
    <location>
        <position position="84"/>
    </location>
</feature>
<comment type="caution">
    <text evidence="1">The sequence shown here is derived from an EMBL/GenBank/DDBJ whole genome shotgun (WGS) entry which is preliminary data.</text>
</comment>
<sequence>SKAGEFFYDHPFLWGSKRTGPDLSRGGVKTNPNTYKDEGWHWNHMNNPRDVNPQSIMPAYPWLCDIDREMDLSTLKQKINAMRT</sequence>
<dbReference type="Pfam" id="PF02433">
    <property type="entry name" value="FixO"/>
    <property type="match status" value="1"/>
</dbReference>
<dbReference type="AlphaFoldDB" id="A0A6G2DX85"/>
<reference evidence="1 2" key="1">
    <citation type="submission" date="2019-11" db="EMBL/GenBank/DDBJ databases">
        <title>Growth characteristics of pneumococcus vary with the chemical composition of the capsule and with environmental conditions.</title>
        <authorList>
            <person name="Tothpal A."/>
            <person name="Desobry K."/>
            <person name="Joshi S."/>
            <person name="Wyllie A.L."/>
            <person name="Weinberger D.M."/>
        </authorList>
    </citation>
    <scope>NUCLEOTIDE SEQUENCE [LARGE SCALE GENOMIC DNA]</scope>
    <source>
        <strain evidence="2">pnumococcus23A</strain>
    </source>
</reference>
<proteinExistence type="predicted"/>
<organism evidence="1 2">
    <name type="scientific">Streptococcus pneumoniae</name>
    <dbReference type="NCBI Taxonomy" id="1313"/>
    <lineage>
        <taxon>Bacteria</taxon>
        <taxon>Bacillati</taxon>
        <taxon>Bacillota</taxon>
        <taxon>Bacilli</taxon>
        <taxon>Lactobacillales</taxon>
        <taxon>Streptococcaceae</taxon>
        <taxon>Streptococcus</taxon>
    </lineage>
</organism>
<dbReference type="GO" id="GO:0009055">
    <property type="term" value="F:electron transfer activity"/>
    <property type="evidence" value="ECO:0007669"/>
    <property type="project" value="InterPro"/>
</dbReference>
<evidence type="ECO:0000313" key="1">
    <source>
        <dbReference type="EMBL" id="MTW25877.1"/>
    </source>
</evidence>
<dbReference type="Proteomes" id="UP000490982">
    <property type="component" value="Unassembled WGS sequence"/>
</dbReference>
<gene>
    <name evidence="1" type="ORF">GM537_13960</name>
</gene>
<dbReference type="InterPro" id="IPR003468">
    <property type="entry name" value="Cyt_c_oxidase_monohaem-su/FixO"/>
</dbReference>
<protein>
    <submittedName>
        <fullName evidence="1">Cytochrome C oxidase Cbb3</fullName>
    </submittedName>
</protein>
<dbReference type="InterPro" id="IPR036909">
    <property type="entry name" value="Cyt_c-like_dom_sf"/>
</dbReference>
<feature type="non-terminal residue" evidence="1">
    <location>
        <position position="1"/>
    </location>
</feature>
<dbReference type="GO" id="GO:0020037">
    <property type="term" value="F:heme binding"/>
    <property type="evidence" value="ECO:0007669"/>
    <property type="project" value="InterPro"/>
</dbReference>
<accession>A0A6G2DX85</accession>
<name>A0A6G2DX85_STREE</name>
<dbReference type="SUPFAM" id="SSF46626">
    <property type="entry name" value="Cytochrome c"/>
    <property type="match status" value="1"/>
</dbReference>
<dbReference type="EMBL" id="WNHS01000812">
    <property type="protein sequence ID" value="MTW25877.1"/>
    <property type="molecule type" value="Genomic_DNA"/>
</dbReference>